<reference evidence="6" key="1">
    <citation type="journal article" date="2017" name="Nature">
        <title>The sunflower genome provides insights into oil metabolism, flowering and Asterid evolution.</title>
        <authorList>
            <person name="Badouin H."/>
            <person name="Gouzy J."/>
            <person name="Grassa C.J."/>
            <person name="Murat F."/>
            <person name="Staton S.E."/>
            <person name="Cottret L."/>
            <person name="Lelandais-Briere C."/>
            <person name="Owens G.L."/>
            <person name="Carrere S."/>
            <person name="Mayjonade B."/>
            <person name="Legrand L."/>
            <person name="Gill N."/>
            <person name="Kane N.C."/>
            <person name="Bowers J.E."/>
            <person name="Hubner S."/>
            <person name="Bellec A."/>
            <person name="Berard A."/>
            <person name="Berges H."/>
            <person name="Blanchet N."/>
            <person name="Boniface M.C."/>
            <person name="Brunel D."/>
            <person name="Catrice O."/>
            <person name="Chaidir N."/>
            <person name="Claudel C."/>
            <person name="Donnadieu C."/>
            <person name="Faraut T."/>
            <person name="Fievet G."/>
            <person name="Helmstetter N."/>
            <person name="King M."/>
            <person name="Knapp S.J."/>
            <person name="Lai Z."/>
            <person name="Le Paslier M.C."/>
            <person name="Lippi Y."/>
            <person name="Lorenzon L."/>
            <person name="Mandel J.R."/>
            <person name="Marage G."/>
            <person name="Marchand G."/>
            <person name="Marquand E."/>
            <person name="Bret-Mestries E."/>
            <person name="Morien E."/>
            <person name="Nambeesan S."/>
            <person name="Nguyen T."/>
            <person name="Pegot-Espagnet P."/>
            <person name="Pouilly N."/>
            <person name="Raftis F."/>
            <person name="Sallet E."/>
            <person name="Schiex T."/>
            <person name="Thomas J."/>
            <person name="Vandecasteele C."/>
            <person name="Vares D."/>
            <person name="Vear F."/>
            <person name="Vautrin S."/>
            <person name="Crespi M."/>
            <person name="Mangin B."/>
            <person name="Burke J.M."/>
            <person name="Salse J."/>
            <person name="Munos S."/>
            <person name="Vincourt P."/>
            <person name="Rieseberg L.H."/>
            <person name="Langlade N.B."/>
        </authorList>
    </citation>
    <scope>NUCLEOTIDE SEQUENCE</scope>
    <source>
        <tissue evidence="6">Leaves</tissue>
    </source>
</reference>
<dbReference type="Proteomes" id="UP000215914">
    <property type="component" value="Unassembled WGS sequence"/>
</dbReference>
<name>A0A9K3EAU2_HELAN</name>
<dbReference type="EMBL" id="MNCJ02000329">
    <property type="protein sequence ID" value="KAF5770415.1"/>
    <property type="molecule type" value="Genomic_DNA"/>
</dbReference>
<dbReference type="PANTHER" id="PTHR46594:SF4">
    <property type="entry name" value="P-TYPE CATION-TRANSPORTING ATPASE"/>
    <property type="match status" value="1"/>
</dbReference>
<dbReference type="GO" id="GO:0016020">
    <property type="term" value="C:membrane"/>
    <property type="evidence" value="ECO:0007669"/>
    <property type="project" value="UniProtKB-SubCell"/>
</dbReference>
<dbReference type="SUPFAM" id="SSF81660">
    <property type="entry name" value="Metal cation-transporting ATPase, ATP-binding domain N"/>
    <property type="match status" value="1"/>
</dbReference>
<evidence type="ECO:0000256" key="2">
    <source>
        <dbReference type="ARBA" id="ARBA00022692"/>
    </source>
</evidence>
<evidence type="ECO:0000256" key="1">
    <source>
        <dbReference type="ARBA" id="ARBA00004370"/>
    </source>
</evidence>
<comment type="caution">
    <text evidence="6">The sequence shown here is derived from an EMBL/GenBank/DDBJ whole genome shotgun (WGS) entry which is preliminary data.</text>
</comment>
<evidence type="ECO:0000256" key="3">
    <source>
        <dbReference type="ARBA" id="ARBA00022723"/>
    </source>
</evidence>
<dbReference type="Gene3D" id="3.40.1110.10">
    <property type="entry name" value="Calcium-transporting ATPase, cytoplasmic domain N"/>
    <property type="match status" value="1"/>
</dbReference>
<dbReference type="Gramene" id="mRNA:HanXRQr2_Chr14g0659151">
    <property type="protein sequence ID" value="mRNA:HanXRQr2_Chr14g0659151"/>
    <property type="gene ID" value="HanXRQr2_Chr14g0659151"/>
</dbReference>
<evidence type="ECO:0000313" key="6">
    <source>
        <dbReference type="EMBL" id="KAF5770415.1"/>
    </source>
</evidence>
<sequence length="92" mass="9966">MVGTGVGASQGVHIKGGQALESAHKVVCIVFDKTGTLTIGKPQVVNTRLLKNMVLKEFYELIAAAEVYSEHPLAKPIVEYAKKFRGDKENPV</sequence>
<keyword evidence="3" id="KW-0479">Metal-binding</keyword>
<comment type="subcellular location">
    <subcellularLocation>
        <location evidence="1">Membrane</location>
    </subcellularLocation>
</comment>
<protein>
    <submittedName>
        <fullName evidence="6">Cu(2+)-exporting ATPase</fullName>
    </submittedName>
</protein>
<evidence type="ECO:0000313" key="7">
    <source>
        <dbReference type="Proteomes" id="UP000215914"/>
    </source>
</evidence>
<dbReference type="GO" id="GO:0046872">
    <property type="term" value="F:metal ion binding"/>
    <property type="evidence" value="ECO:0007669"/>
    <property type="project" value="UniProtKB-KW"/>
</dbReference>
<reference evidence="6" key="2">
    <citation type="submission" date="2020-06" db="EMBL/GenBank/DDBJ databases">
        <title>Helianthus annuus Genome sequencing and assembly Release 2.</title>
        <authorList>
            <person name="Gouzy J."/>
            <person name="Langlade N."/>
            <person name="Munos S."/>
        </authorList>
    </citation>
    <scope>NUCLEOTIDE SEQUENCE</scope>
    <source>
        <tissue evidence="6">Leaves</tissue>
    </source>
</reference>
<evidence type="ECO:0000256" key="5">
    <source>
        <dbReference type="ARBA" id="ARBA00023136"/>
    </source>
</evidence>
<dbReference type="GO" id="GO:0000166">
    <property type="term" value="F:nucleotide binding"/>
    <property type="evidence" value="ECO:0007669"/>
    <property type="project" value="InterPro"/>
</dbReference>
<gene>
    <name evidence="6" type="ORF">HanXRQr2_Chr14g0659151</name>
</gene>
<dbReference type="InterPro" id="IPR018303">
    <property type="entry name" value="ATPase_P-typ_P_site"/>
</dbReference>
<evidence type="ECO:0000256" key="4">
    <source>
        <dbReference type="ARBA" id="ARBA00022989"/>
    </source>
</evidence>
<dbReference type="PROSITE" id="PS00154">
    <property type="entry name" value="ATPASE_E1_E2"/>
    <property type="match status" value="1"/>
</dbReference>
<proteinExistence type="predicted"/>
<dbReference type="AlphaFoldDB" id="A0A9K3EAU2"/>
<organism evidence="6 7">
    <name type="scientific">Helianthus annuus</name>
    <name type="common">Common sunflower</name>
    <dbReference type="NCBI Taxonomy" id="4232"/>
    <lineage>
        <taxon>Eukaryota</taxon>
        <taxon>Viridiplantae</taxon>
        <taxon>Streptophyta</taxon>
        <taxon>Embryophyta</taxon>
        <taxon>Tracheophyta</taxon>
        <taxon>Spermatophyta</taxon>
        <taxon>Magnoliopsida</taxon>
        <taxon>eudicotyledons</taxon>
        <taxon>Gunneridae</taxon>
        <taxon>Pentapetalae</taxon>
        <taxon>asterids</taxon>
        <taxon>campanulids</taxon>
        <taxon>Asterales</taxon>
        <taxon>Asteraceae</taxon>
        <taxon>Asteroideae</taxon>
        <taxon>Heliantheae alliance</taxon>
        <taxon>Heliantheae</taxon>
        <taxon>Helianthus</taxon>
    </lineage>
</organism>
<keyword evidence="2" id="KW-0812">Transmembrane</keyword>
<dbReference type="InterPro" id="IPR023299">
    <property type="entry name" value="ATPase_P-typ_cyto_dom_N"/>
</dbReference>
<dbReference type="PANTHER" id="PTHR46594">
    <property type="entry name" value="P-TYPE CATION-TRANSPORTING ATPASE"/>
    <property type="match status" value="1"/>
</dbReference>
<dbReference type="Pfam" id="PF00702">
    <property type="entry name" value="Hydrolase"/>
    <property type="match status" value="1"/>
</dbReference>
<keyword evidence="5" id="KW-0472">Membrane</keyword>
<keyword evidence="7" id="KW-1185">Reference proteome</keyword>
<dbReference type="Gene3D" id="3.40.50.1000">
    <property type="entry name" value="HAD superfamily/HAD-like"/>
    <property type="match status" value="1"/>
</dbReference>
<dbReference type="InterPro" id="IPR023214">
    <property type="entry name" value="HAD_sf"/>
</dbReference>
<accession>A0A9K3EAU2</accession>
<keyword evidence="4" id="KW-1133">Transmembrane helix</keyword>